<keyword evidence="3" id="KW-0694">RNA-binding</keyword>
<dbReference type="PANTHER" id="PTHR42908">
    <property type="entry name" value="TRANSLATION ELONGATION FACTOR-RELATED"/>
    <property type="match status" value="1"/>
</dbReference>
<dbReference type="Pfam" id="PF21018">
    <property type="entry name" value="BipA_C"/>
    <property type="match status" value="1"/>
</dbReference>
<dbReference type="InterPro" id="IPR000640">
    <property type="entry name" value="EFG_V-like"/>
</dbReference>
<dbReference type="InterPro" id="IPR000795">
    <property type="entry name" value="T_Tr_GTP-bd_dom"/>
</dbReference>
<dbReference type="Proteomes" id="UP000503640">
    <property type="component" value="Unassembled WGS sequence"/>
</dbReference>
<comment type="function">
    <text evidence="3">A 50S ribosomal subunit assembly protein with GTPase activity, required for 50S subunit assembly at low temperatures, may also play a role in translation. Binds GTP and analogs. Binds the 70S ribosome between the 30S and 50S subunits, in a similar position as ribosome-bound EF-G; it contacts a number of ribosomal proteins, both rRNAs and the A-site tRNA.</text>
</comment>
<dbReference type="InterPro" id="IPR035651">
    <property type="entry name" value="BipA_V"/>
</dbReference>
<dbReference type="PRINTS" id="PR00315">
    <property type="entry name" value="ELONGATNFCT"/>
</dbReference>
<dbReference type="PANTHER" id="PTHR42908:SF8">
    <property type="entry name" value="TR-TYPE G DOMAIN-CONTAINING PROTEIN"/>
    <property type="match status" value="1"/>
</dbReference>
<evidence type="ECO:0000313" key="5">
    <source>
        <dbReference type="EMBL" id="GEJ58251.1"/>
    </source>
</evidence>
<keyword evidence="3" id="KW-0963">Cytoplasm</keyword>
<dbReference type="GO" id="GO:0005829">
    <property type="term" value="C:cytosol"/>
    <property type="evidence" value="ECO:0007669"/>
    <property type="project" value="TreeGrafter"/>
</dbReference>
<feature type="domain" description="Tr-type G" evidence="4">
    <location>
        <begin position="5"/>
        <end position="203"/>
    </location>
</feature>
<dbReference type="SUPFAM" id="SSF52540">
    <property type="entry name" value="P-loop containing nucleoside triphosphate hydrolases"/>
    <property type="match status" value="1"/>
</dbReference>
<dbReference type="Gene3D" id="3.30.70.240">
    <property type="match status" value="1"/>
</dbReference>
<dbReference type="Pfam" id="PF22042">
    <property type="entry name" value="EF-G_D2"/>
    <property type="match status" value="1"/>
</dbReference>
<dbReference type="FunFam" id="3.40.50.300:FF:000055">
    <property type="entry name" value="GTP-binding protein TypA"/>
    <property type="match status" value="1"/>
</dbReference>
<dbReference type="CDD" id="cd01891">
    <property type="entry name" value="TypA_BipA"/>
    <property type="match status" value="1"/>
</dbReference>
<dbReference type="FunFam" id="2.40.50.250:FF:000001">
    <property type="entry name" value="GTP-binding protein TypA"/>
    <property type="match status" value="1"/>
</dbReference>
<dbReference type="NCBIfam" id="TIGR01394">
    <property type="entry name" value="TypA_BipA"/>
    <property type="match status" value="1"/>
</dbReference>
<feature type="binding site" evidence="3">
    <location>
        <begin position="17"/>
        <end position="22"/>
    </location>
    <ligand>
        <name>GTP</name>
        <dbReference type="ChEBI" id="CHEBI:37565"/>
    </ligand>
</feature>
<dbReference type="GO" id="GO:0005525">
    <property type="term" value="F:GTP binding"/>
    <property type="evidence" value="ECO:0007669"/>
    <property type="project" value="UniProtKB-UniRule"/>
</dbReference>
<dbReference type="InterPro" id="IPR042116">
    <property type="entry name" value="TypA/BipA_C"/>
</dbReference>
<organism evidence="5 6">
    <name type="scientific">Anaeromyxobacter diazotrophicus</name>
    <dbReference type="NCBI Taxonomy" id="2590199"/>
    <lineage>
        <taxon>Bacteria</taxon>
        <taxon>Pseudomonadati</taxon>
        <taxon>Myxococcota</taxon>
        <taxon>Myxococcia</taxon>
        <taxon>Myxococcales</taxon>
        <taxon>Cystobacterineae</taxon>
        <taxon>Anaeromyxobacteraceae</taxon>
        <taxon>Anaeromyxobacter</taxon>
    </lineage>
</organism>
<dbReference type="FunFam" id="3.30.70.240:FF:000002">
    <property type="entry name" value="GTP-binding protein TypA"/>
    <property type="match status" value="1"/>
</dbReference>
<reference evidence="6" key="1">
    <citation type="journal article" date="2020" name="Appl. Environ. Microbiol.">
        <title>Diazotrophic Anaeromyxobacter Isolates from Soils.</title>
        <authorList>
            <person name="Masuda Y."/>
            <person name="Yamanaka H."/>
            <person name="Xu Z.X."/>
            <person name="Shiratori Y."/>
            <person name="Aono T."/>
            <person name="Amachi S."/>
            <person name="Senoo K."/>
            <person name="Itoh H."/>
        </authorList>
    </citation>
    <scope>NUCLEOTIDE SEQUENCE [LARGE SCALE GENOMIC DNA]</scope>
    <source>
        <strain evidence="6">R267</strain>
    </source>
</reference>
<evidence type="ECO:0000256" key="2">
    <source>
        <dbReference type="ARBA" id="ARBA00023134"/>
    </source>
</evidence>
<dbReference type="InterPro" id="IPR047042">
    <property type="entry name" value="BipA_II"/>
</dbReference>
<dbReference type="FunFam" id="3.30.70.870:FF:000003">
    <property type="entry name" value="GTP-binding protein TypA"/>
    <property type="match status" value="1"/>
</dbReference>
<dbReference type="InterPro" id="IPR027417">
    <property type="entry name" value="P-loop_NTPase"/>
</dbReference>
<comment type="subunit">
    <text evidence="3">Monomer.</text>
</comment>
<dbReference type="Gene3D" id="2.40.30.10">
    <property type="entry name" value="Translation factors"/>
    <property type="match status" value="1"/>
</dbReference>
<dbReference type="Pfam" id="PF00009">
    <property type="entry name" value="GTP_EFTU"/>
    <property type="match status" value="1"/>
</dbReference>
<keyword evidence="3" id="KW-0699">rRNA-binding</keyword>
<dbReference type="SUPFAM" id="SSF54980">
    <property type="entry name" value="EF-G C-terminal domain-like"/>
    <property type="match status" value="2"/>
</dbReference>
<dbReference type="InterPro" id="IPR047043">
    <property type="entry name" value="BipA_III"/>
</dbReference>
<dbReference type="GO" id="GO:1990904">
    <property type="term" value="C:ribonucleoprotein complex"/>
    <property type="evidence" value="ECO:0007669"/>
    <property type="project" value="TreeGrafter"/>
</dbReference>
<dbReference type="SMART" id="SM00838">
    <property type="entry name" value="EFG_C"/>
    <property type="match status" value="1"/>
</dbReference>
<proteinExistence type="inferred from homology"/>
<keyword evidence="2 3" id="KW-0342">GTP-binding</keyword>
<dbReference type="EC" id="3.6.5.-" evidence="3"/>
<keyword evidence="6" id="KW-1185">Reference proteome</keyword>
<evidence type="ECO:0000259" key="4">
    <source>
        <dbReference type="PROSITE" id="PS51722"/>
    </source>
</evidence>
<dbReference type="GO" id="GO:0043022">
    <property type="term" value="F:ribosome binding"/>
    <property type="evidence" value="ECO:0007669"/>
    <property type="project" value="UniProtKB-UniRule"/>
</dbReference>
<feature type="binding site" evidence="3">
    <location>
        <begin position="130"/>
        <end position="133"/>
    </location>
    <ligand>
        <name>GTP</name>
        <dbReference type="ChEBI" id="CHEBI:37565"/>
    </ligand>
</feature>
<dbReference type="Gene3D" id="3.40.50.300">
    <property type="entry name" value="P-loop containing nucleotide triphosphate hydrolases"/>
    <property type="match status" value="1"/>
</dbReference>
<name>A0A7I9VPG2_9BACT</name>
<comment type="subcellular location">
    <subcellularLocation>
        <location evidence="3">Cytoplasm</location>
    </subcellularLocation>
    <text evidence="3">Binds to ribosomes.</text>
</comment>
<comment type="caution">
    <text evidence="5">The sequence shown here is derived from an EMBL/GenBank/DDBJ whole genome shotgun (WGS) entry which is preliminary data.</text>
</comment>
<dbReference type="GO" id="GO:0000027">
    <property type="term" value="P:ribosomal large subunit assembly"/>
    <property type="evidence" value="ECO:0007669"/>
    <property type="project" value="UniProtKB-UniRule"/>
</dbReference>
<dbReference type="CDD" id="cd16263">
    <property type="entry name" value="BipA_III"/>
    <property type="match status" value="1"/>
</dbReference>
<dbReference type="Pfam" id="PF00679">
    <property type="entry name" value="EFG_C"/>
    <property type="match status" value="1"/>
</dbReference>
<dbReference type="InterPro" id="IPR005225">
    <property type="entry name" value="Small_GTP-bd"/>
</dbReference>
<dbReference type="Gene3D" id="2.40.50.250">
    <property type="entry name" value="bipa protein"/>
    <property type="match status" value="1"/>
</dbReference>
<dbReference type="CDD" id="cd03710">
    <property type="entry name" value="BipA_TypA_C"/>
    <property type="match status" value="1"/>
</dbReference>
<dbReference type="PROSITE" id="PS00301">
    <property type="entry name" value="G_TR_1"/>
    <property type="match status" value="1"/>
</dbReference>
<dbReference type="RefSeq" id="WP_176066630.1">
    <property type="nucleotide sequence ID" value="NZ_BJTG01000007.1"/>
</dbReference>
<protein>
    <recommendedName>
        <fullName evidence="3">Large ribosomal subunit assembly factor BipA</fullName>
        <ecNumber evidence="3">3.6.5.-</ecNumber>
    </recommendedName>
    <alternativeName>
        <fullName evidence="3">GTP-binding protein BipA</fullName>
    </alternativeName>
</protein>
<dbReference type="HAMAP" id="MF_00849">
    <property type="entry name" value="BipA"/>
    <property type="match status" value="1"/>
</dbReference>
<dbReference type="GO" id="GO:0019843">
    <property type="term" value="F:rRNA binding"/>
    <property type="evidence" value="ECO:0007669"/>
    <property type="project" value="UniProtKB-KW"/>
</dbReference>
<evidence type="ECO:0000313" key="6">
    <source>
        <dbReference type="Proteomes" id="UP000503640"/>
    </source>
</evidence>
<evidence type="ECO:0000256" key="3">
    <source>
        <dbReference type="HAMAP-Rule" id="MF_00849"/>
    </source>
</evidence>
<dbReference type="AlphaFoldDB" id="A0A7I9VPG2"/>
<dbReference type="PROSITE" id="PS51722">
    <property type="entry name" value="G_TR_2"/>
    <property type="match status" value="1"/>
</dbReference>
<accession>A0A7I9VPG2</accession>
<dbReference type="InterPro" id="IPR035647">
    <property type="entry name" value="EFG_III/V"/>
</dbReference>
<dbReference type="InterPro" id="IPR048876">
    <property type="entry name" value="BipA_C"/>
</dbReference>
<dbReference type="InterPro" id="IPR053905">
    <property type="entry name" value="EF-G-like_DII"/>
</dbReference>
<dbReference type="GO" id="GO:0003924">
    <property type="term" value="F:GTPase activity"/>
    <property type="evidence" value="ECO:0007669"/>
    <property type="project" value="UniProtKB-UniRule"/>
</dbReference>
<keyword evidence="1 3" id="KW-0547">Nucleotide-binding</keyword>
<keyword evidence="3" id="KW-0820">tRNA-binding</keyword>
<sequence length="617" mass="68400">MIAREKIRNVAIVAHVDHGKTTLVDFMLRQAGVFRANEQVVERVMDSNDLEREKGITILAKNTAVTWNGVKINIVDTPGHADFGGEVERALRLVDGVLLLVDAAEGPLPQTRFVLSKALAMGLPSVLVVNKIDRQDARAKEVLDLVYSLYIDLGANEHQIDFPVIYTIAREGRAAHTVADAMHAESLKPLFDAILTHIPPPPRPEREALQMLVDNLDYDDYVGRLAIGRISSGVAHEGDAIAVMREEGKIVPAKIVRLYAYDGLKRVEVKDAGPGEIVCIAGAEEIGIGDTFSDPAFPVALPRISVEEPTMSMIFKVNDGPFAGKEGKYVTSRNIRERLYREAYKNVSIRVEDTETPDSFKVVGRGELQLAVIVENMRREGYEVTVSNPEPILKTLDGETHEPMELLVCDVPDDAVGAITNNLGPRKGRMVDMQPLGSGRTRLQFRVPARGLIGFRGEFLTLTRGEGIMSSQFDGYEPWQGRIEKRKTGAIVSDRVGEVVAYACFYGQERGALFVKPGDPVYTGMIVGEHSHENDLDFNICKEKKLTNIRAAGRDDNILLTPPREMSLEKALEWIAEDELVEVTPQSIRLRKKFLDPTTRYKLERDRKRGSASPVSA</sequence>
<gene>
    <name evidence="5" type="primary">typA</name>
    <name evidence="3" type="synonym">bipA</name>
    <name evidence="5" type="ORF">AMYX_29920</name>
</gene>
<comment type="similarity">
    <text evidence="3">Belongs to the TRAFAC class translation factor GTPase superfamily. Classic translation factor GTPase family. BipA subfamily.</text>
</comment>
<dbReference type="InterPro" id="IPR031157">
    <property type="entry name" value="G_TR_CS"/>
</dbReference>
<dbReference type="CDD" id="cd03691">
    <property type="entry name" value="BipA_TypA_II"/>
    <property type="match status" value="1"/>
</dbReference>
<dbReference type="EMBL" id="BJTG01000007">
    <property type="protein sequence ID" value="GEJ58251.1"/>
    <property type="molecule type" value="Genomic_DNA"/>
</dbReference>
<keyword evidence="3" id="KW-0378">Hydrolase</keyword>
<comment type="catalytic activity">
    <reaction evidence="3">
        <text>GTP + H2O = GDP + phosphate + H(+)</text>
        <dbReference type="Rhea" id="RHEA:19669"/>
        <dbReference type="ChEBI" id="CHEBI:15377"/>
        <dbReference type="ChEBI" id="CHEBI:15378"/>
        <dbReference type="ChEBI" id="CHEBI:37565"/>
        <dbReference type="ChEBI" id="CHEBI:43474"/>
        <dbReference type="ChEBI" id="CHEBI:58189"/>
    </reaction>
</comment>
<dbReference type="SUPFAM" id="SSF50447">
    <property type="entry name" value="Translation proteins"/>
    <property type="match status" value="1"/>
</dbReference>
<dbReference type="NCBIfam" id="TIGR00231">
    <property type="entry name" value="small_GTP"/>
    <property type="match status" value="1"/>
</dbReference>
<evidence type="ECO:0000256" key="1">
    <source>
        <dbReference type="ARBA" id="ARBA00022741"/>
    </source>
</evidence>
<dbReference type="InterPro" id="IPR047041">
    <property type="entry name" value="BipA_GTP-bd_dom"/>
</dbReference>
<dbReference type="InterPro" id="IPR009000">
    <property type="entry name" value="Transl_B-barrel_sf"/>
</dbReference>
<keyword evidence="3" id="KW-0690">Ribosome biogenesis</keyword>
<dbReference type="Gene3D" id="3.30.70.870">
    <property type="entry name" value="Elongation Factor G (Translational Gtpase), domain 3"/>
    <property type="match status" value="1"/>
</dbReference>
<dbReference type="InterPro" id="IPR006298">
    <property type="entry name" value="BipA"/>
</dbReference>
<dbReference type="GO" id="GO:0000049">
    <property type="term" value="F:tRNA binding"/>
    <property type="evidence" value="ECO:0007669"/>
    <property type="project" value="UniProtKB-KW"/>
</dbReference>